<dbReference type="AlphaFoldDB" id="A0A0D0J236"/>
<name>A0A0D0J236_9BACT</name>
<proteinExistence type="predicted"/>
<dbReference type="Proteomes" id="UP000032046">
    <property type="component" value="Unassembled WGS sequence"/>
</dbReference>
<sequence length="60" mass="6640">MLLSLHAKTGIFNQIVKVMGLIGSLYHTAKGIYAMANHDSEKANEELDKAVDSLHRTMII</sequence>
<organism evidence="1 2">
    <name type="scientific">Prevotella pectinovora</name>
    <dbReference type="NCBI Taxonomy" id="1602169"/>
    <lineage>
        <taxon>Bacteria</taxon>
        <taxon>Pseudomonadati</taxon>
        <taxon>Bacteroidota</taxon>
        <taxon>Bacteroidia</taxon>
        <taxon>Bacteroidales</taxon>
        <taxon>Prevotellaceae</taxon>
        <taxon>Prevotella</taxon>
    </lineage>
</organism>
<dbReference type="STRING" id="1602171.ST44_02200"/>
<evidence type="ECO:0000313" key="1">
    <source>
        <dbReference type="EMBL" id="KIP64469.1"/>
    </source>
</evidence>
<accession>A0A0D0J236</accession>
<dbReference type="EMBL" id="JXQK01000020">
    <property type="protein sequence ID" value="KIP64469.1"/>
    <property type="molecule type" value="Genomic_DNA"/>
</dbReference>
<protein>
    <submittedName>
        <fullName evidence="1">Uncharacterized protein</fullName>
    </submittedName>
</protein>
<evidence type="ECO:0000313" key="2">
    <source>
        <dbReference type="Proteomes" id="UP000032046"/>
    </source>
</evidence>
<comment type="caution">
    <text evidence="1">The sequence shown here is derived from an EMBL/GenBank/DDBJ whole genome shotgun (WGS) entry which is preliminary data.</text>
</comment>
<reference evidence="1 2" key="1">
    <citation type="submission" date="2015-01" db="EMBL/GenBank/DDBJ databases">
        <title>Comparative genomics of non-oral Prevotella species.</title>
        <authorList>
            <person name="Accetto T."/>
            <person name="Nograsek B."/>
            <person name="Avgustin G."/>
        </authorList>
    </citation>
    <scope>NUCLEOTIDE SEQUENCE [LARGE SCALE GENOMIC DNA]</scope>
    <source>
        <strain evidence="1 2">P5-119</strain>
    </source>
</reference>
<keyword evidence="2" id="KW-1185">Reference proteome</keyword>
<gene>
    <name evidence="1" type="ORF">ST44_02200</name>
</gene>